<reference evidence="11 12" key="1">
    <citation type="submission" date="2021-04" db="EMBL/GenBank/DDBJ databases">
        <authorList>
            <person name="De Guttry C."/>
            <person name="Zahm M."/>
            <person name="Klopp C."/>
            <person name="Cabau C."/>
            <person name="Louis A."/>
            <person name="Berthelot C."/>
            <person name="Parey E."/>
            <person name="Roest Crollius H."/>
            <person name="Montfort J."/>
            <person name="Robinson-Rechavi M."/>
            <person name="Bucao C."/>
            <person name="Bouchez O."/>
            <person name="Gislard M."/>
            <person name="Lluch J."/>
            <person name="Milhes M."/>
            <person name="Lampietro C."/>
            <person name="Lopez Roques C."/>
            <person name="Donnadieu C."/>
            <person name="Braasch I."/>
            <person name="Desvignes T."/>
            <person name="Postlethwait J."/>
            <person name="Bobe J."/>
            <person name="Wedekind C."/>
            <person name="Guiguen Y."/>
        </authorList>
    </citation>
    <scope>NUCLEOTIDE SEQUENCE [LARGE SCALE GENOMIC DNA]</scope>
    <source>
        <strain evidence="11">Cs_M1</strain>
        <tissue evidence="11">Blood</tissue>
    </source>
</reference>
<dbReference type="EMBL" id="JAGTTL010000002">
    <property type="protein sequence ID" value="KAK6326517.1"/>
    <property type="molecule type" value="Genomic_DNA"/>
</dbReference>
<proteinExistence type="inferred from homology"/>
<evidence type="ECO:0000256" key="1">
    <source>
        <dbReference type="ARBA" id="ARBA00004114"/>
    </source>
</evidence>
<dbReference type="GO" id="GO:0005814">
    <property type="term" value="C:centriole"/>
    <property type="evidence" value="ECO:0007669"/>
    <property type="project" value="UniProtKB-SubCell"/>
</dbReference>
<evidence type="ECO:0000313" key="11">
    <source>
        <dbReference type="EMBL" id="KAK6326517.1"/>
    </source>
</evidence>
<protein>
    <recommendedName>
        <fullName evidence="3">Centrosomal protein of 162 kDa</fullName>
    </recommendedName>
</protein>
<feature type="compositionally biased region" description="Acidic residues" evidence="10">
    <location>
        <begin position="363"/>
        <end position="372"/>
    </location>
</feature>
<dbReference type="GO" id="GO:0005654">
    <property type="term" value="C:nucleoplasm"/>
    <property type="evidence" value="ECO:0007669"/>
    <property type="project" value="TreeGrafter"/>
</dbReference>
<feature type="compositionally biased region" description="Polar residues" evidence="10">
    <location>
        <begin position="721"/>
        <end position="738"/>
    </location>
</feature>
<dbReference type="GO" id="GO:0034451">
    <property type="term" value="C:centriolar satellite"/>
    <property type="evidence" value="ECO:0007669"/>
    <property type="project" value="TreeGrafter"/>
</dbReference>
<feature type="compositionally biased region" description="Polar residues" evidence="10">
    <location>
        <begin position="659"/>
        <end position="672"/>
    </location>
</feature>
<evidence type="ECO:0000256" key="6">
    <source>
        <dbReference type="ARBA" id="ARBA00022794"/>
    </source>
</evidence>
<feature type="compositionally biased region" description="Basic and acidic residues" evidence="10">
    <location>
        <begin position="341"/>
        <end position="353"/>
    </location>
</feature>
<feature type="compositionally biased region" description="Polar residues" evidence="10">
    <location>
        <begin position="166"/>
        <end position="194"/>
    </location>
</feature>
<feature type="compositionally biased region" description="Low complexity" evidence="10">
    <location>
        <begin position="472"/>
        <end position="482"/>
    </location>
</feature>
<evidence type="ECO:0000256" key="4">
    <source>
        <dbReference type="ARBA" id="ARBA00022490"/>
    </source>
</evidence>
<evidence type="ECO:0000256" key="9">
    <source>
        <dbReference type="SAM" id="Coils"/>
    </source>
</evidence>
<sequence length="1564" mass="175118">MAHRLTKDELDEQFEQFLKESVSDDSVDLGGTAKRSSVLDSLDRASQKLPPKKTSVAPVPWWQEEEDSEETPGRAEAAKRRFTKPKKPQQQAVVKTQEDESESSPMRSPHQAVTVEAPTRPTPKPRRKVLDRLSQLDKIHRANQDASSHVAAGPENNSPEHDYSHSARQGSPPTNESSHNASGERSSEGSTSLCDTPVDSHSSDSDSQGREDGLLDSEKFRKSLRRSQPIQEEEEELQPQGGEKGSEEEEGAEPVIFSRDSLEPEDSVMASGPGQNAAVGLGLGMDTLEEEEEKARFFAHLEGGASSTIDYSRLNKDLDSTTASNTATTLRKAEVAVEGVYHREEERAMESDRLSPASPRYSEDEDFEDEVIEEKPKMAAMLTKVSLHDSLDSTGGLLPPGADSDTNEEPGRNQGAEESIETALPAQSYGQSGASEMEALQEAYRQISGSLEDSDHHHPSSPVRRERRRRSSPVPVSPSVPELSRGTLLPPVSTTESELPTAEELMRPIRPDSMDDTRGFTLQPASGTQLTPEKTGQSLSHRSGESSPRCSADPDTPPASPGPRPRSIREEVQRLMMQDQDSSSPDLTSTQPSKAKRRQQVPGRSTVAGPFTSSLKKPYVAPGRGRGESKPTAVATRTSGASQSGPTRPGAAAKPPSPLTQRKPLSQATYQRLSPILSERDKGPDFGGLRVSSELVAGVQSFAAFLQQQHQMDTRGRQDTSHTVSWETKGQQEASQTQETEHPSERKSEPREEGGRAGEVEEESPLVSRLRLQLAQRERELHTREEELLLQHDTELSSLRQENYLLQSKLHSAEEANSRKKGRWGLGLDEPSDPLTEDKLRLIEKEVKEQETIIQGYQQENEKLYLQMKALQAQGKLNEEAMFTENQRLLNELAFTKEQMSNSQRTVGNVGCVDHIQRITQLLGQMQAAQRTEQRLVEETHRLKQEKQALEVDLQMIRKERDLVKAQVVYTSGDKSFELRVAEDRHKEEVCVLKKRVQWYAENQELLDRDSARLRAATAETHKLTDQVEKLKMEVGKRANQSKSKGRAGDAKRIQDLERQVKEMEKILRHRNPNSLTALIYAAVNAPAVDEDGGAKSSPPTQTRALLERRIQRLEAELESRDDEAKRSLRAMEQQYQRIKLQYEQQISSLEQRLSQKHQDQTGSPGVWQAQVCSLQQELEHLKENHQSREKTLQAEVHSLQEQLTQQAQSTNEPERAPQRSPSRHQRQTETALGVRIERLNQELSAKTRSVQELSRTVERLQRERKTMLCGPGPRSEGRVGPGEARRQATGSKGPMVVVATPGERGGTVGGGGETATFPPTQDEKDYQPTAFSGSHISEVLQESEGLRLRLEQLELQMDKERVVLQAAATQAQAQLRRVQEHSADQVSSLRADHQRELERLLTSHALAHSSSKVAELTNQVTTQEIMVQHLRDQVKELQGTKDALAVSKLREDTLQNQLTKLLEELKQAKECHSPELRHFTSLERKIHSMELRHTQREKELQQVMGQTRLVVEAEQQSEVERWRRLAQGKTQELEVFRLELDSILDVLRELQRQGVVIPAVPFT</sequence>
<feature type="region of interest" description="Disordered" evidence="10">
    <location>
        <begin position="21"/>
        <end position="280"/>
    </location>
</feature>
<comment type="caution">
    <text evidence="11">The sequence shown here is derived from an EMBL/GenBank/DDBJ whole genome shotgun (WGS) entry which is preliminary data.</text>
</comment>
<feature type="region of interest" description="Disordered" evidence="10">
    <location>
        <begin position="1035"/>
        <end position="1054"/>
    </location>
</feature>
<keyword evidence="4" id="KW-0963">Cytoplasm</keyword>
<evidence type="ECO:0000256" key="10">
    <source>
        <dbReference type="SAM" id="MobiDB-lite"/>
    </source>
</evidence>
<dbReference type="GO" id="GO:0060271">
    <property type="term" value="P:cilium assembly"/>
    <property type="evidence" value="ECO:0007669"/>
    <property type="project" value="TreeGrafter"/>
</dbReference>
<feature type="compositionally biased region" description="Basic and acidic residues" evidence="10">
    <location>
        <begin position="1256"/>
        <end position="1267"/>
    </location>
</feature>
<accession>A0AAN8MGA5</accession>
<feature type="compositionally biased region" description="Basic and acidic residues" evidence="10">
    <location>
        <begin position="128"/>
        <end position="143"/>
    </location>
</feature>
<feature type="region of interest" description="Disordered" evidence="10">
    <location>
        <begin position="341"/>
        <end position="687"/>
    </location>
</feature>
<keyword evidence="5" id="KW-0493">Microtubule</keyword>
<feature type="region of interest" description="Disordered" evidence="10">
    <location>
        <begin position="1200"/>
        <end position="1233"/>
    </location>
</feature>
<feature type="compositionally biased region" description="Polar residues" evidence="10">
    <location>
        <begin position="635"/>
        <end position="646"/>
    </location>
</feature>
<dbReference type="PANTHER" id="PTHR34031:SF1">
    <property type="entry name" value="CENTROSOMAL PROTEIN OF 162 KDA"/>
    <property type="match status" value="1"/>
</dbReference>
<feature type="coiled-coil region" evidence="9">
    <location>
        <begin position="840"/>
        <end position="967"/>
    </location>
</feature>
<feature type="coiled-coil region" evidence="9">
    <location>
        <begin position="1337"/>
        <end position="1371"/>
    </location>
</feature>
<evidence type="ECO:0000313" key="12">
    <source>
        <dbReference type="Proteomes" id="UP001356427"/>
    </source>
</evidence>
<evidence type="ECO:0000256" key="5">
    <source>
        <dbReference type="ARBA" id="ARBA00022701"/>
    </source>
</evidence>
<name>A0AAN8MGA5_9TELE</name>
<feature type="compositionally biased region" description="Pro residues" evidence="10">
    <location>
        <begin position="555"/>
        <end position="564"/>
    </location>
</feature>
<organism evidence="11 12">
    <name type="scientific">Coregonus suidteri</name>
    <dbReference type="NCBI Taxonomy" id="861788"/>
    <lineage>
        <taxon>Eukaryota</taxon>
        <taxon>Metazoa</taxon>
        <taxon>Chordata</taxon>
        <taxon>Craniata</taxon>
        <taxon>Vertebrata</taxon>
        <taxon>Euteleostomi</taxon>
        <taxon>Actinopterygii</taxon>
        <taxon>Neopterygii</taxon>
        <taxon>Teleostei</taxon>
        <taxon>Protacanthopterygii</taxon>
        <taxon>Salmoniformes</taxon>
        <taxon>Salmonidae</taxon>
        <taxon>Coregoninae</taxon>
        <taxon>Coregonus</taxon>
    </lineage>
</organism>
<gene>
    <name evidence="11" type="ORF">J4Q44_G00021620</name>
</gene>
<comment type="similarity">
    <text evidence="2">Belongs to the CEP162 family.</text>
</comment>
<dbReference type="PANTHER" id="PTHR34031">
    <property type="entry name" value="CENTROSOMAL PROTEIN OF 162 KDA"/>
    <property type="match status" value="1"/>
</dbReference>
<keyword evidence="7 9" id="KW-0175">Coiled coil</keyword>
<evidence type="ECO:0000256" key="7">
    <source>
        <dbReference type="ARBA" id="ARBA00023054"/>
    </source>
</evidence>
<feature type="coiled-coil region" evidence="9">
    <location>
        <begin position="1414"/>
        <end position="1472"/>
    </location>
</feature>
<feature type="compositionally biased region" description="Polar residues" evidence="10">
    <location>
        <begin position="579"/>
        <end position="593"/>
    </location>
</feature>
<dbReference type="GO" id="GO:0005879">
    <property type="term" value="C:axonemal microtubule"/>
    <property type="evidence" value="ECO:0007669"/>
    <property type="project" value="TreeGrafter"/>
</dbReference>
<feature type="compositionally biased region" description="Basic and acidic residues" evidence="10">
    <location>
        <begin position="201"/>
        <end position="221"/>
    </location>
</feature>
<keyword evidence="12" id="KW-1185">Reference proteome</keyword>
<evidence type="ECO:0000256" key="3">
    <source>
        <dbReference type="ARBA" id="ARBA00021406"/>
    </source>
</evidence>
<feature type="compositionally biased region" description="Polar residues" evidence="10">
    <location>
        <begin position="523"/>
        <end position="549"/>
    </location>
</feature>
<feature type="region of interest" description="Disordered" evidence="10">
    <location>
        <begin position="710"/>
        <end position="768"/>
    </location>
</feature>
<feature type="region of interest" description="Disordered" evidence="10">
    <location>
        <begin position="1248"/>
        <end position="1298"/>
    </location>
</feature>
<dbReference type="Proteomes" id="UP001356427">
    <property type="component" value="Unassembled WGS sequence"/>
</dbReference>
<comment type="subcellular location">
    <subcellularLocation>
        <location evidence="1">Cytoplasm</location>
        <location evidence="1">Cytoskeleton</location>
        <location evidence="1">Microtubule organizing center</location>
        <location evidence="1">Centrosome</location>
        <location evidence="1">Centriole</location>
    </subcellularLocation>
</comment>
<dbReference type="InterPro" id="IPR038774">
    <property type="entry name" value="CEP162-like"/>
</dbReference>
<keyword evidence="8" id="KW-0206">Cytoskeleton</keyword>
<feature type="compositionally biased region" description="Basic and acidic residues" evidence="10">
    <location>
        <begin position="504"/>
        <end position="518"/>
    </location>
</feature>
<keyword evidence="6" id="KW-0970">Cilium biogenesis/degradation</keyword>
<evidence type="ECO:0000256" key="8">
    <source>
        <dbReference type="ARBA" id="ARBA00023212"/>
    </source>
</evidence>
<feature type="compositionally biased region" description="Basic and acidic residues" evidence="10">
    <location>
        <begin position="739"/>
        <end position="759"/>
    </location>
</feature>
<evidence type="ECO:0000256" key="2">
    <source>
        <dbReference type="ARBA" id="ARBA00009485"/>
    </source>
</evidence>
<feature type="compositionally biased region" description="Polar residues" evidence="10">
    <location>
        <begin position="1200"/>
        <end position="1212"/>
    </location>
</feature>